<dbReference type="Gene3D" id="2.60.40.3500">
    <property type="match status" value="1"/>
</dbReference>
<evidence type="ECO:0000259" key="5">
    <source>
        <dbReference type="SMART" id="SM00646"/>
    </source>
</evidence>
<keyword evidence="7" id="KW-1185">Reference proteome</keyword>
<dbReference type="SUPFAM" id="SSF53187">
    <property type="entry name" value="Zn-dependent exopeptidases"/>
    <property type="match status" value="1"/>
</dbReference>
<dbReference type="Pfam" id="PF01520">
    <property type="entry name" value="Amidase_3"/>
    <property type="match status" value="1"/>
</dbReference>
<evidence type="ECO:0000313" key="6">
    <source>
        <dbReference type="EMBL" id="MBK1780249.1"/>
    </source>
</evidence>
<evidence type="ECO:0000256" key="3">
    <source>
        <dbReference type="ARBA" id="ARBA00022801"/>
    </source>
</evidence>
<dbReference type="PANTHER" id="PTHR30404">
    <property type="entry name" value="N-ACETYLMURAMOYL-L-ALANINE AMIDASE"/>
    <property type="match status" value="1"/>
</dbReference>
<comment type="caution">
    <text evidence="6">The sequence shown here is derived from an EMBL/GenBank/DDBJ whole genome shotgun (WGS) entry which is preliminary data.</text>
</comment>
<gene>
    <name evidence="6" type="ORF">JHL22_03365</name>
</gene>
<dbReference type="CDD" id="cd02696">
    <property type="entry name" value="MurNAc-LAA"/>
    <property type="match status" value="1"/>
</dbReference>
<dbReference type="Pfam" id="PF11741">
    <property type="entry name" value="AMIN"/>
    <property type="match status" value="1"/>
</dbReference>
<dbReference type="Proteomes" id="UP000635316">
    <property type="component" value="Unassembled WGS sequence"/>
</dbReference>
<dbReference type="Gene3D" id="3.40.630.40">
    <property type="entry name" value="Zn-dependent exopeptidases"/>
    <property type="match status" value="1"/>
</dbReference>
<feature type="region of interest" description="Disordered" evidence="4">
    <location>
        <begin position="187"/>
        <end position="210"/>
    </location>
</feature>
<evidence type="ECO:0000313" key="7">
    <source>
        <dbReference type="Proteomes" id="UP000635316"/>
    </source>
</evidence>
<evidence type="ECO:0000256" key="1">
    <source>
        <dbReference type="ARBA" id="ARBA00001561"/>
    </source>
</evidence>
<organism evidence="6 7">
    <name type="scientific">Advenella mandrilli</name>
    <dbReference type="NCBI Taxonomy" id="2800330"/>
    <lineage>
        <taxon>Bacteria</taxon>
        <taxon>Pseudomonadati</taxon>
        <taxon>Pseudomonadota</taxon>
        <taxon>Betaproteobacteria</taxon>
        <taxon>Burkholderiales</taxon>
        <taxon>Alcaligenaceae</taxon>
    </lineage>
</organism>
<dbReference type="EMBL" id="JAENGP010000003">
    <property type="protein sequence ID" value="MBK1780249.1"/>
    <property type="molecule type" value="Genomic_DNA"/>
</dbReference>
<dbReference type="InterPro" id="IPR021731">
    <property type="entry name" value="AMIN_dom"/>
</dbReference>
<protein>
    <recommendedName>
        <fullName evidence="2">N-acetylmuramoyl-L-alanine amidase</fullName>
        <ecNumber evidence="2">3.5.1.28</ecNumber>
    </recommendedName>
</protein>
<sequence>MDKTATTNGHITTRQMTRRRILGTAATLLSLPVISKVAKAASSQILAVRTWPADEYTRVTLELNAPLKAEHFTLSNPNRLVVDLQGLSMSSALNSLISKIKPNDPYISAVRVAQNRADVVRIVLDLKQTIAPQVFTLKPVGDYQYRLVLDLYPKVAKDPLLALSTNMAGDDPLASVLDRLAKNRSNVPAPSVNGQVQPRTPATGGNRNTANRPILIAIDPGHGGEDPGAIGGMGTKEKDIVLAIGRRLRNLVNAQPNMRAYMTRDADFFVPLHVRVQKARRVKADLFISIHADAFTNKSARGTSVFALSRGGASSAAARWLAKKENAADLIGGIDIGDHDKNTASVLLDMSTTAQIKDSLNIGHRVLNSLAGVNGIQSRRVEQAGFAVLRAPDIPSILVETAFISNPQEERFLRNTNNQQQIASAILNGVKGYFATNPPLARIG</sequence>
<dbReference type="PANTHER" id="PTHR30404:SF0">
    <property type="entry name" value="N-ACETYLMURAMOYL-L-ALANINE AMIDASE AMIC"/>
    <property type="match status" value="1"/>
</dbReference>
<comment type="catalytic activity">
    <reaction evidence="1">
        <text>Hydrolyzes the link between N-acetylmuramoyl residues and L-amino acid residues in certain cell-wall glycopeptides.</text>
        <dbReference type="EC" id="3.5.1.28"/>
    </reaction>
</comment>
<keyword evidence="3" id="KW-0378">Hydrolase</keyword>
<accession>A0ABS1E9S4</accession>
<dbReference type="SMART" id="SM00646">
    <property type="entry name" value="Ami_3"/>
    <property type="match status" value="1"/>
</dbReference>
<reference evidence="6 7" key="1">
    <citation type="submission" date="2020-12" db="EMBL/GenBank/DDBJ databases">
        <authorList>
            <person name="Lu T."/>
            <person name="Wang Q."/>
            <person name="Han X."/>
        </authorList>
    </citation>
    <scope>NUCLEOTIDE SEQUENCE [LARGE SCALE GENOMIC DNA]</scope>
    <source>
        <strain evidence="6 7">WQ 585</strain>
    </source>
</reference>
<dbReference type="EC" id="3.5.1.28" evidence="2"/>
<name>A0ABS1E9S4_9BURK</name>
<dbReference type="RefSeq" id="WP_200233815.1">
    <property type="nucleotide sequence ID" value="NZ_JAENGP010000003.1"/>
</dbReference>
<feature type="domain" description="MurNAc-LAA" evidence="5">
    <location>
        <begin position="276"/>
        <end position="431"/>
    </location>
</feature>
<evidence type="ECO:0000256" key="4">
    <source>
        <dbReference type="SAM" id="MobiDB-lite"/>
    </source>
</evidence>
<evidence type="ECO:0000256" key="2">
    <source>
        <dbReference type="ARBA" id="ARBA00011901"/>
    </source>
</evidence>
<dbReference type="InterPro" id="IPR050695">
    <property type="entry name" value="N-acetylmuramoyl_amidase_3"/>
</dbReference>
<proteinExistence type="predicted"/>
<dbReference type="InterPro" id="IPR002508">
    <property type="entry name" value="MurNAc-LAA_cat"/>
</dbReference>